<sequence>MIIIKIGNFEFKKRNSRQVDKIPHKKKKVNMKSARIIVWITMVFIFSSGIVAFIKASNVSQTNHRLQKEVQTYQTKLDRASTNISGYSPLLNNYMQEFLKFYLTYPNNTDDMDKRNQSLSAYYATNLITNDQAGKDNQTFNKAYLQSIYTQQGVKIAQYYVNYSVNNNPTSGYLNIPFKVKDSKFTVVSYPYFSNKIDPVGHIGKLQSKYSKDNQTTSVNLNNQVTDFTKSFLKKYAAAKTSDMKFIMANPQGLADNYKIVNIQNLRVYGTKSNPVVQCLLTLKRSDSDIEHSENVTLKLSKQQTTYFVDEFNHNIGGD</sequence>
<dbReference type="InterPro" id="IPR035628">
    <property type="entry name" value="TcpC_C"/>
</dbReference>
<gene>
    <name evidence="2" type="ORF">BSQ49_06055</name>
</gene>
<evidence type="ECO:0008006" key="4">
    <source>
        <dbReference type="Google" id="ProtNLM"/>
    </source>
</evidence>
<dbReference type="Proteomes" id="UP000314960">
    <property type="component" value="Chromosome"/>
</dbReference>
<evidence type="ECO:0000256" key="1">
    <source>
        <dbReference type="SAM" id="Phobius"/>
    </source>
</evidence>
<accession>A0A3Q8CC79</accession>
<organism evidence="2 3">
    <name type="scientific">Liquorilactobacillus hordei</name>
    <dbReference type="NCBI Taxonomy" id="468911"/>
    <lineage>
        <taxon>Bacteria</taxon>
        <taxon>Bacillati</taxon>
        <taxon>Bacillota</taxon>
        <taxon>Bacilli</taxon>
        <taxon>Lactobacillales</taxon>
        <taxon>Lactobacillaceae</taxon>
        <taxon>Liquorilactobacillus</taxon>
    </lineage>
</organism>
<keyword evidence="1" id="KW-0812">Transmembrane</keyword>
<feature type="transmembrane region" description="Helical" evidence="1">
    <location>
        <begin position="36"/>
        <end position="54"/>
    </location>
</feature>
<evidence type="ECO:0000313" key="3">
    <source>
        <dbReference type="Proteomes" id="UP000314960"/>
    </source>
</evidence>
<reference evidence="2 3" key="1">
    <citation type="submission" date="2016-11" db="EMBL/GenBank/DDBJ databases">
        <title>Interaction between Lactobacillus species and yeast in water kefir.</title>
        <authorList>
            <person name="Behr J."/>
            <person name="Xu D."/>
            <person name="Vogel R.F."/>
        </authorList>
    </citation>
    <scope>NUCLEOTIDE SEQUENCE [LARGE SCALE GENOMIC DNA]</scope>
    <source>
        <strain evidence="2 3">TMW 1.1822</strain>
    </source>
</reference>
<evidence type="ECO:0000313" key="2">
    <source>
        <dbReference type="EMBL" id="AUJ29791.1"/>
    </source>
</evidence>
<keyword evidence="1" id="KW-0472">Membrane</keyword>
<dbReference type="KEGG" id="lhw:BSQ49_06055"/>
<dbReference type="AlphaFoldDB" id="A0A3Q8CC79"/>
<name>A0A3Q8CC79_9LACO</name>
<protein>
    <recommendedName>
        <fullName evidence="4">Conjugal transfer protein</fullName>
    </recommendedName>
</protein>
<dbReference type="EMBL" id="CP018176">
    <property type="protein sequence ID" value="AUJ29791.1"/>
    <property type="molecule type" value="Genomic_DNA"/>
</dbReference>
<dbReference type="Pfam" id="PF12642">
    <property type="entry name" value="TpcC"/>
    <property type="match status" value="1"/>
</dbReference>
<proteinExistence type="predicted"/>
<dbReference type="InterPro" id="IPR024735">
    <property type="entry name" value="TcpC"/>
</dbReference>
<keyword evidence="1" id="KW-1133">Transmembrane helix</keyword>
<dbReference type="CDD" id="cd16428">
    <property type="entry name" value="TcpC_C"/>
    <property type="match status" value="1"/>
</dbReference>
<dbReference type="Gene3D" id="3.10.450.540">
    <property type="match status" value="1"/>
</dbReference>
<dbReference type="CDD" id="cd16386">
    <property type="entry name" value="TcpC_N"/>
    <property type="match status" value="1"/>
</dbReference>